<dbReference type="Gene3D" id="3.40.50.280">
    <property type="entry name" value="Cobalamin-binding domain"/>
    <property type="match status" value="1"/>
</dbReference>
<feature type="domain" description="Radical SAM core" evidence="6">
    <location>
        <begin position="219"/>
        <end position="454"/>
    </location>
</feature>
<dbReference type="OrthoDB" id="9801424at2"/>
<dbReference type="SFLD" id="SFLDG01082">
    <property type="entry name" value="B12-binding_domain_containing"/>
    <property type="match status" value="1"/>
</dbReference>
<evidence type="ECO:0000256" key="4">
    <source>
        <dbReference type="ARBA" id="ARBA00023004"/>
    </source>
</evidence>
<dbReference type="EMBL" id="CP019650">
    <property type="protein sequence ID" value="AQQ68345.1"/>
    <property type="molecule type" value="Genomic_DNA"/>
</dbReference>
<evidence type="ECO:0000256" key="3">
    <source>
        <dbReference type="ARBA" id="ARBA00022723"/>
    </source>
</evidence>
<keyword evidence="3" id="KW-0479">Metal-binding</keyword>
<evidence type="ECO:0000256" key="1">
    <source>
        <dbReference type="ARBA" id="ARBA00001966"/>
    </source>
</evidence>
<gene>
    <name evidence="7" type="ORF">Mag101_12390</name>
</gene>
<dbReference type="KEGG" id="maga:Mag101_12390"/>
<keyword evidence="4" id="KW-0408">Iron</keyword>
<dbReference type="PROSITE" id="PS51918">
    <property type="entry name" value="RADICAL_SAM"/>
    <property type="match status" value="1"/>
</dbReference>
<evidence type="ECO:0000259" key="6">
    <source>
        <dbReference type="PROSITE" id="PS51918"/>
    </source>
</evidence>
<evidence type="ECO:0000313" key="7">
    <source>
        <dbReference type="EMBL" id="AQQ68345.1"/>
    </source>
</evidence>
<dbReference type="Proteomes" id="UP000188219">
    <property type="component" value="Chromosome"/>
</dbReference>
<dbReference type="InterPro" id="IPR023404">
    <property type="entry name" value="rSAM_horseshoe"/>
</dbReference>
<accession>A0A1Q2M6H4</accession>
<evidence type="ECO:0000313" key="8">
    <source>
        <dbReference type="Proteomes" id="UP000188219"/>
    </source>
</evidence>
<sequence length="490" mass="55525">MKVSIVDLNNFSRYPTLSIGYFVAILRKEGIDVEVCSPLNFGVHGYPRTVKQPYWKRFSEFLNYWMAVSRASLVRRIRDTIKNWYRPGGNSDQIRITEAVEALIADTPDVLLISAYTMYHDICKNIGHLCSKKGIPVVVGGSGFYIAETCREWLETCGITAVYSGEPEQHFIELISALAKEGDFENIPGVITRNKPFNTAQPLTQLDSPPFPDFSDFPWKNYPNKIIPIMTGRGCEWGLCTFCSDVKTTSGRTFRSRDLTPVLSEIQTQQQRYQANLFVFLDLKLNSNVTLWRGLASGLSKLEKPIKWTASVHVDSRNENGLSFHDLKKASDSGLVRITCGLESGSESVLRHMAKGVKLSRMSKFIEDAHRAEISVRITCMIGYPNETAKDVLETVNFLRKHRNQIERVTLNRFANMPKTPIESKLREAEKEYPHIAVKELDISNGIIPYENRRMSSTAFLGAAYQLISEVNTINRKPLLEKAKEFEGAF</sequence>
<dbReference type="SUPFAM" id="SSF102114">
    <property type="entry name" value="Radical SAM enzymes"/>
    <property type="match status" value="1"/>
</dbReference>
<dbReference type="PANTHER" id="PTHR43409:SF7">
    <property type="entry name" value="BLL1977 PROTEIN"/>
    <property type="match status" value="1"/>
</dbReference>
<evidence type="ECO:0000256" key="2">
    <source>
        <dbReference type="ARBA" id="ARBA00022691"/>
    </source>
</evidence>
<keyword evidence="2" id="KW-0949">S-adenosyl-L-methionine</keyword>
<proteinExistence type="predicted"/>
<reference evidence="7" key="1">
    <citation type="submission" date="2017-02" db="EMBL/GenBank/DDBJ databases">
        <title>Genome of Microbulbifer agarilyticus GP101.</title>
        <authorList>
            <person name="Jung J."/>
            <person name="Bae S.S."/>
            <person name="Baek K."/>
        </authorList>
    </citation>
    <scope>NUCLEOTIDE SEQUENCE [LARGE SCALE GENOMIC DNA]</scope>
    <source>
        <strain evidence="7">GP101</strain>
    </source>
</reference>
<dbReference type="AlphaFoldDB" id="A0A1Q2M6H4"/>
<dbReference type="GO" id="GO:0051536">
    <property type="term" value="F:iron-sulfur cluster binding"/>
    <property type="evidence" value="ECO:0007669"/>
    <property type="project" value="UniProtKB-KW"/>
</dbReference>
<dbReference type="RefSeq" id="WP_157520363.1">
    <property type="nucleotide sequence ID" value="NZ_CP019650.1"/>
</dbReference>
<dbReference type="InterPro" id="IPR007197">
    <property type="entry name" value="rSAM"/>
</dbReference>
<dbReference type="GO" id="GO:0003824">
    <property type="term" value="F:catalytic activity"/>
    <property type="evidence" value="ECO:0007669"/>
    <property type="project" value="InterPro"/>
</dbReference>
<keyword evidence="5" id="KW-0411">Iron-sulfur</keyword>
<dbReference type="InterPro" id="IPR058240">
    <property type="entry name" value="rSAM_sf"/>
</dbReference>
<dbReference type="SMART" id="SM00729">
    <property type="entry name" value="Elp3"/>
    <property type="match status" value="1"/>
</dbReference>
<dbReference type="PANTHER" id="PTHR43409">
    <property type="entry name" value="ANAEROBIC MAGNESIUM-PROTOPORPHYRIN IX MONOMETHYL ESTER CYCLASE-RELATED"/>
    <property type="match status" value="1"/>
</dbReference>
<evidence type="ECO:0000256" key="5">
    <source>
        <dbReference type="ARBA" id="ARBA00023014"/>
    </source>
</evidence>
<dbReference type="STRING" id="260552.Mag101_12390"/>
<name>A0A1Q2M6H4_9GAMM</name>
<keyword evidence="8" id="KW-1185">Reference proteome</keyword>
<dbReference type="GO" id="GO:0046872">
    <property type="term" value="F:metal ion binding"/>
    <property type="evidence" value="ECO:0007669"/>
    <property type="project" value="UniProtKB-KW"/>
</dbReference>
<comment type="cofactor">
    <cofactor evidence="1">
        <name>[4Fe-4S] cluster</name>
        <dbReference type="ChEBI" id="CHEBI:49883"/>
    </cofactor>
</comment>
<dbReference type="Pfam" id="PF04055">
    <property type="entry name" value="Radical_SAM"/>
    <property type="match status" value="1"/>
</dbReference>
<organism evidence="7 8">
    <name type="scientific">Microbulbifer agarilyticus</name>
    <dbReference type="NCBI Taxonomy" id="260552"/>
    <lineage>
        <taxon>Bacteria</taxon>
        <taxon>Pseudomonadati</taxon>
        <taxon>Pseudomonadota</taxon>
        <taxon>Gammaproteobacteria</taxon>
        <taxon>Cellvibrionales</taxon>
        <taxon>Microbulbiferaceae</taxon>
        <taxon>Microbulbifer</taxon>
    </lineage>
</organism>
<protein>
    <recommendedName>
        <fullName evidence="6">Radical SAM core domain-containing protein</fullName>
    </recommendedName>
</protein>
<dbReference type="SFLD" id="SFLDS00029">
    <property type="entry name" value="Radical_SAM"/>
    <property type="match status" value="1"/>
</dbReference>
<dbReference type="InterPro" id="IPR051198">
    <property type="entry name" value="BchE-like"/>
</dbReference>
<dbReference type="InterPro" id="IPR006638">
    <property type="entry name" value="Elp3/MiaA/NifB-like_rSAM"/>
</dbReference>
<dbReference type="Gene3D" id="3.80.30.20">
    <property type="entry name" value="tm_1862 like domain"/>
    <property type="match status" value="1"/>
</dbReference>